<reference evidence="2" key="1">
    <citation type="journal article" date="2021" name="Proc. Natl. Acad. Sci. U.S.A.">
        <title>A Catalog of Tens of Thousands of Viruses from Human Metagenomes Reveals Hidden Associations with Chronic Diseases.</title>
        <authorList>
            <person name="Tisza M.J."/>
            <person name="Buck C.B."/>
        </authorList>
    </citation>
    <scope>NUCLEOTIDE SEQUENCE</scope>
    <source>
        <strain evidence="2">CtUXy6</strain>
    </source>
</reference>
<organism evidence="2">
    <name type="scientific">CrAss-like virus sp. ctUXy6</name>
    <dbReference type="NCBI Taxonomy" id="2825835"/>
    <lineage>
        <taxon>Viruses</taxon>
        <taxon>Duplodnaviria</taxon>
        <taxon>Heunggongvirae</taxon>
        <taxon>Uroviricota</taxon>
        <taxon>Caudoviricetes</taxon>
        <taxon>Crassvirales</taxon>
    </lineage>
</organism>
<sequence>MSLNKMIGGLVGVLLLVLLCIPGMMQCHYESNPAKQIIYVPTPDTMTIQEVVSLKEELRRCQDSLKIIRTDSTMSGELFVAKYKLERIRYYNDIAAKGNNIKYLRGWINRVLNE</sequence>
<dbReference type="InterPro" id="IPR018537">
    <property type="entry name" value="Peptidoglycan-bd_3"/>
</dbReference>
<dbReference type="EMBL" id="BK016212">
    <property type="protein sequence ID" value="DAG02647.1"/>
    <property type="molecule type" value="Genomic_DNA"/>
</dbReference>
<evidence type="ECO:0000313" key="2">
    <source>
        <dbReference type="EMBL" id="DAG02647.1"/>
    </source>
</evidence>
<accession>A0A8S5V7Q4</accession>
<dbReference type="Pfam" id="PF09374">
    <property type="entry name" value="PG_binding_3"/>
    <property type="match status" value="1"/>
</dbReference>
<feature type="domain" description="Peptidoglycan binding" evidence="1">
    <location>
        <begin position="76"/>
        <end position="110"/>
    </location>
</feature>
<protein>
    <submittedName>
        <fullName evidence="2">Putative peptidoglycan binding domain protein</fullName>
    </submittedName>
</protein>
<evidence type="ECO:0000259" key="1">
    <source>
        <dbReference type="Pfam" id="PF09374"/>
    </source>
</evidence>
<proteinExistence type="predicted"/>
<name>A0A8S5V7Q4_9CAUD</name>